<comment type="subcellular location">
    <subcellularLocation>
        <location evidence="8">Golgi apparatus</location>
        <location evidence="8">trans-Golgi network membrane</location>
        <topology evidence="8">Single-pass type IV membrane protein</topology>
    </subcellularLocation>
</comment>
<keyword evidence="13" id="KW-1185">Reference proteome</keyword>
<dbReference type="GO" id="GO:0048193">
    <property type="term" value="P:Golgi vesicle transport"/>
    <property type="evidence" value="ECO:0007669"/>
    <property type="project" value="InterPro"/>
</dbReference>
<dbReference type="Gene3D" id="1.20.58.90">
    <property type="match status" value="1"/>
</dbReference>
<evidence type="ECO:0000256" key="6">
    <source>
        <dbReference type="ARBA" id="ARBA00023034"/>
    </source>
</evidence>
<dbReference type="InterPro" id="IPR015260">
    <property type="entry name" value="Syntaxin-6/10/61_N"/>
</dbReference>
<accession>A0AAQ3KXP9</accession>
<keyword evidence="2" id="KW-0813">Transport</keyword>
<dbReference type="PANTHER" id="PTHR34949">
    <property type="entry name" value="OS05G0443700 PROTEIN"/>
    <property type="match status" value="1"/>
</dbReference>
<evidence type="ECO:0000259" key="11">
    <source>
        <dbReference type="Pfam" id="PF09177"/>
    </source>
</evidence>
<sequence>MGTTFDRWKKDPFFVAAEEVQDSSDRLESVYRQWMKQREDTSKLAGGNEFDPGELRRELHTALGTAKWQLEELDKAVRSNDEGSSAGEDTRVRHNEFVSAIGSKISTMESSLRETHPEARERTHSWVRLDEGERDELAKFLSYPSSGQGKEIPLSSAIHHRAGNDLIRMKGESLMSNSKRDLKANGHRRSASCAGEIGTCTIAIPSEGEDTSEKSSDDRSNLPPQRVLSVSALTGSVDSTSKMRWYQNGFRKWTAQNQDDEIESIPLRNHEQSQGTNSCYERSKSCLSKYGQDTYNKHLYGYLGAFRRLLQRSQYQIQYGHHIKYILSAIPFVLLVVVVVLLARK</sequence>
<feature type="compositionally biased region" description="Basic and acidic residues" evidence="9">
    <location>
        <begin position="211"/>
        <end position="220"/>
    </location>
</feature>
<proteinExistence type="inferred from homology"/>
<name>A0AAQ3KXP9_9LILI</name>
<dbReference type="GO" id="GO:0016020">
    <property type="term" value="C:membrane"/>
    <property type="evidence" value="ECO:0007669"/>
    <property type="project" value="InterPro"/>
</dbReference>
<dbReference type="GO" id="GO:0015031">
    <property type="term" value="P:protein transport"/>
    <property type="evidence" value="ECO:0007669"/>
    <property type="project" value="UniProtKB-KW"/>
</dbReference>
<keyword evidence="3 10" id="KW-0812">Transmembrane</keyword>
<dbReference type="CDD" id="cd21442">
    <property type="entry name" value="SNARE_NTD_STX6-like"/>
    <property type="match status" value="1"/>
</dbReference>
<dbReference type="SUPFAM" id="SSF47661">
    <property type="entry name" value="t-snare proteins"/>
    <property type="match status" value="1"/>
</dbReference>
<dbReference type="InterPro" id="IPR010989">
    <property type="entry name" value="SNARE"/>
</dbReference>
<evidence type="ECO:0000256" key="3">
    <source>
        <dbReference type="ARBA" id="ARBA00022692"/>
    </source>
</evidence>
<feature type="transmembrane region" description="Helical" evidence="10">
    <location>
        <begin position="325"/>
        <end position="343"/>
    </location>
</feature>
<evidence type="ECO:0000256" key="10">
    <source>
        <dbReference type="SAM" id="Phobius"/>
    </source>
</evidence>
<keyword evidence="6" id="KW-0333">Golgi apparatus</keyword>
<feature type="domain" description="Syntaxin 6/10/61 N-terminal" evidence="11">
    <location>
        <begin position="11"/>
        <end position="109"/>
    </location>
</feature>
<protein>
    <recommendedName>
        <fullName evidence="11">Syntaxin 6/10/61 N-terminal domain-containing protein</fullName>
    </recommendedName>
</protein>
<dbReference type="AlphaFoldDB" id="A0AAQ3KXP9"/>
<dbReference type="EMBL" id="CP136897">
    <property type="protein sequence ID" value="WOL16962.1"/>
    <property type="molecule type" value="Genomic_DNA"/>
</dbReference>
<organism evidence="12 13">
    <name type="scientific">Canna indica</name>
    <name type="common">Indian-shot</name>
    <dbReference type="NCBI Taxonomy" id="4628"/>
    <lineage>
        <taxon>Eukaryota</taxon>
        <taxon>Viridiplantae</taxon>
        <taxon>Streptophyta</taxon>
        <taxon>Embryophyta</taxon>
        <taxon>Tracheophyta</taxon>
        <taxon>Spermatophyta</taxon>
        <taxon>Magnoliopsida</taxon>
        <taxon>Liliopsida</taxon>
        <taxon>Zingiberales</taxon>
        <taxon>Cannaceae</taxon>
        <taxon>Canna</taxon>
    </lineage>
</organism>
<dbReference type="Proteomes" id="UP001327560">
    <property type="component" value="Chromosome 8"/>
</dbReference>
<evidence type="ECO:0000256" key="4">
    <source>
        <dbReference type="ARBA" id="ARBA00022927"/>
    </source>
</evidence>
<evidence type="ECO:0000256" key="1">
    <source>
        <dbReference type="ARBA" id="ARBA00009063"/>
    </source>
</evidence>
<dbReference type="Pfam" id="PF09177">
    <property type="entry name" value="STX6_10_61_N"/>
    <property type="match status" value="1"/>
</dbReference>
<dbReference type="GO" id="GO:0005794">
    <property type="term" value="C:Golgi apparatus"/>
    <property type="evidence" value="ECO:0007669"/>
    <property type="project" value="UniProtKB-SubCell"/>
</dbReference>
<evidence type="ECO:0000256" key="9">
    <source>
        <dbReference type="SAM" id="MobiDB-lite"/>
    </source>
</evidence>
<dbReference type="PANTHER" id="PTHR34949:SF6">
    <property type="entry name" value="EXPRESSED PROTEIN"/>
    <property type="match status" value="1"/>
</dbReference>
<evidence type="ECO:0000313" key="12">
    <source>
        <dbReference type="EMBL" id="WOL16962.1"/>
    </source>
</evidence>
<evidence type="ECO:0000256" key="7">
    <source>
        <dbReference type="ARBA" id="ARBA00023136"/>
    </source>
</evidence>
<feature type="region of interest" description="Disordered" evidence="9">
    <location>
        <begin position="206"/>
        <end position="225"/>
    </location>
</feature>
<gene>
    <name evidence="12" type="ORF">Cni_G25750</name>
</gene>
<reference evidence="12 13" key="1">
    <citation type="submission" date="2023-10" db="EMBL/GenBank/DDBJ databases">
        <title>Chromosome-scale genome assembly provides insights into flower coloration mechanisms of Canna indica.</title>
        <authorList>
            <person name="Li C."/>
        </authorList>
    </citation>
    <scope>NUCLEOTIDE SEQUENCE [LARGE SCALE GENOMIC DNA]</scope>
    <source>
        <tissue evidence="12">Flower</tissue>
    </source>
</reference>
<keyword evidence="4" id="KW-0653">Protein transport</keyword>
<evidence type="ECO:0000256" key="5">
    <source>
        <dbReference type="ARBA" id="ARBA00022989"/>
    </source>
</evidence>
<keyword evidence="7 10" id="KW-0472">Membrane</keyword>
<evidence type="ECO:0000313" key="13">
    <source>
        <dbReference type="Proteomes" id="UP001327560"/>
    </source>
</evidence>
<comment type="similarity">
    <text evidence="1">Belongs to the syntaxin family.</text>
</comment>
<keyword evidence="5 10" id="KW-1133">Transmembrane helix</keyword>
<evidence type="ECO:0000256" key="2">
    <source>
        <dbReference type="ARBA" id="ARBA00022448"/>
    </source>
</evidence>
<evidence type="ECO:0000256" key="8">
    <source>
        <dbReference type="ARBA" id="ARBA00037801"/>
    </source>
</evidence>
<dbReference type="FunFam" id="1.20.58.90:FF:000004">
    <property type="entry name" value="Syntaxin 10"/>
    <property type="match status" value="1"/>
</dbReference>